<protein>
    <submittedName>
        <fullName evidence="3">Sporulation protein YqfD</fullName>
    </submittedName>
</protein>
<comment type="caution">
    <text evidence="3">The sequence shown here is derived from an EMBL/GenBank/DDBJ whole genome shotgun (WGS) entry which is preliminary data.</text>
</comment>
<proteinExistence type="predicted"/>
<keyword evidence="2" id="KW-0812">Transmembrane</keyword>
<keyword evidence="2" id="KW-1133">Transmembrane helix</keyword>
<dbReference type="PIRSF" id="PIRSF029895">
    <property type="entry name" value="SpoIV"/>
    <property type="match status" value="1"/>
</dbReference>
<feature type="region of interest" description="Disordered" evidence="1">
    <location>
        <begin position="233"/>
        <end position="253"/>
    </location>
</feature>
<gene>
    <name evidence="3" type="primary">yqfD</name>
    <name evidence="3" type="ORF">GCM10008983_20320</name>
</gene>
<keyword evidence="4" id="KW-1185">Reference proteome</keyword>
<reference evidence="4" key="1">
    <citation type="journal article" date="2019" name="Int. J. Syst. Evol. Microbiol.">
        <title>The Global Catalogue of Microorganisms (GCM) 10K type strain sequencing project: providing services to taxonomists for standard genome sequencing and annotation.</title>
        <authorList>
            <consortium name="The Broad Institute Genomics Platform"/>
            <consortium name="The Broad Institute Genome Sequencing Center for Infectious Disease"/>
            <person name="Wu L."/>
            <person name="Ma J."/>
        </authorList>
    </citation>
    <scope>NUCLEOTIDE SEQUENCE [LARGE SCALE GENOMIC DNA]</scope>
    <source>
        <strain evidence="4">JCM 12149</strain>
    </source>
</reference>
<dbReference type="Proteomes" id="UP001501459">
    <property type="component" value="Unassembled WGS sequence"/>
</dbReference>
<dbReference type="InterPro" id="IPR010690">
    <property type="entry name" value="YqfD"/>
</dbReference>
<dbReference type="NCBIfam" id="TIGR02876">
    <property type="entry name" value="spore_yqfD"/>
    <property type="match status" value="1"/>
</dbReference>
<feature type="compositionally biased region" description="Acidic residues" evidence="1">
    <location>
        <begin position="235"/>
        <end position="248"/>
    </location>
</feature>
<evidence type="ECO:0000256" key="2">
    <source>
        <dbReference type="SAM" id="Phobius"/>
    </source>
</evidence>
<dbReference type="RefSeq" id="WP_343752775.1">
    <property type="nucleotide sequence ID" value="NZ_BAAADM010000054.1"/>
</dbReference>
<dbReference type="Pfam" id="PF06898">
    <property type="entry name" value="YqfD"/>
    <property type="match status" value="1"/>
</dbReference>
<evidence type="ECO:0000256" key="1">
    <source>
        <dbReference type="SAM" id="MobiDB-lite"/>
    </source>
</evidence>
<accession>A0ABP3J5R7</accession>
<dbReference type="EMBL" id="BAAADM010000054">
    <property type="protein sequence ID" value="GAA0443094.1"/>
    <property type="molecule type" value="Genomic_DNA"/>
</dbReference>
<evidence type="ECO:0000313" key="4">
    <source>
        <dbReference type="Proteomes" id="UP001501459"/>
    </source>
</evidence>
<evidence type="ECO:0000313" key="3">
    <source>
        <dbReference type="EMBL" id="GAA0443094.1"/>
    </source>
</evidence>
<feature type="transmembrane region" description="Helical" evidence="2">
    <location>
        <begin position="91"/>
        <end position="110"/>
    </location>
</feature>
<name>A0ABP3J5R7_9BACI</name>
<organism evidence="3 4">
    <name type="scientific">Lentibacillus halophilus</name>
    <dbReference type="NCBI Taxonomy" id="295065"/>
    <lineage>
        <taxon>Bacteria</taxon>
        <taxon>Bacillati</taxon>
        <taxon>Bacillota</taxon>
        <taxon>Bacilli</taxon>
        <taxon>Bacillales</taxon>
        <taxon>Bacillaceae</taxon>
        <taxon>Lentibacillus</taxon>
    </lineage>
</organism>
<sequence length="412" mass="47003">MKHIQGSFITGSVTVRVEGLRPELFFQQCTNKGIAVWNITKKSDDVCTGNIKLQDVSGLRKLKRGTNYKLTFTKKRGIPFLTGKFFRKKELVLALSLSILLIFCLSNIIWDVRITNVPKDLEKKISEQLDEYGIRRGSWTFTLDSPSDVQQRLMNDIPELLWIGVQQKGTTYVLEGVEKTIVEEEEEHVDGPRNLIATKKGVIEKMYVSKGQPKVRVNDYVSKGDVLVSGKLPLSDEEAAETDDDEEDKEKKHELTKAEGEVIAKTWYETDVTVPLKASTELLTGERKTKYHLKIGSFQLPIWGFGDSNYKNIHRDNTVKDLYFFKWKLPLNLKETIISEKKQKAKERSVEEAVDIGIKQAKKELQLKLGPEAKIKSENILQQSTENGKVKLILYMVAEEDIVRQEPIDQGD</sequence>
<keyword evidence="2" id="KW-0472">Membrane</keyword>